<evidence type="ECO:0000256" key="10">
    <source>
        <dbReference type="SAM" id="MobiDB-lite"/>
    </source>
</evidence>
<evidence type="ECO:0000256" key="4">
    <source>
        <dbReference type="ARBA" id="ARBA00022801"/>
    </source>
</evidence>
<keyword evidence="9" id="KW-0326">Glycosidase</keyword>
<dbReference type="InterPro" id="IPR001382">
    <property type="entry name" value="Glyco_hydro_47"/>
</dbReference>
<feature type="active site" description="Proton donor" evidence="6">
    <location>
        <position position="270"/>
    </location>
</feature>
<keyword evidence="4 9" id="KW-0378">Hydrolase</keyword>
<name>A0A7C8MGV3_9PLEO</name>
<dbReference type="Pfam" id="PF01532">
    <property type="entry name" value="Glyco_hydro_47"/>
    <property type="match status" value="1"/>
</dbReference>
<feature type="region of interest" description="Disordered" evidence="10">
    <location>
        <begin position="27"/>
        <end position="128"/>
    </location>
</feature>
<dbReference type="UniPathway" id="UPA00378"/>
<dbReference type="GO" id="GO:0016020">
    <property type="term" value="C:membrane"/>
    <property type="evidence" value="ECO:0007669"/>
    <property type="project" value="InterPro"/>
</dbReference>
<dbReference type="OrthoDB" id="8118055at2759"/>
<dbReference type="PRINTS" id="PR00747">
    <property type="entry name" value="GLYHDRLASE47"/>
</dbReference>
<accession>A0A7C8MGV3</accession>
<feature type="active site" evidence="6">
    <location>
        <position position="551"/>
    </location>
</feature>
<feature type="active site" evidence="6">
    <location>
        <position position="974"/>
    </location>
</feature>
<dbReference type="PANTHER" id="PTHR11742">
    <property type="entry name" value="MANNOSYL-OLIGOSACCHARIDE ALPHA-1,2-MANNOSIDASE-RELATED"/>
    <property type="match status" value="1"/>
</dbReference>
<gene>
    <name evidence="11" type="ORF">BDV95DRAFT_525289</name>
</gene>
<comment type="cofactor">
    <cofactor evidence="1 7">
        <name>Ca(2+)</name>
        <dbReference type="ChEBI" id="CHEBI:29108"/>
    </cofactor>
</comment>
<evidence type="ECO:0000313" key="11">
    <source>
        <dbReference type="EMBL" id="KAF2869124.1"/>
    </source>
</evidence>
<feature type="disulfide bond" evidence="8">
    <location>
        <begin position="627"/>
        <end position="656"/>
    </location>
</feature>
<feature type="compositionally biased region" description="Acidic residues" evidence="10">
    <location>
        <begin position="763"/>
        <end position="776"/>
    </location>
</feature>
<evidence type="ECO:0000256" key="5">
    <source>
        <dbReference type="ARBA" id="ARBA00023157"/>
    </source>
</evidence>
<dbReference type="AlphaFoldDB" id="A0A7C8MGV3"/>
<dbReference type="InterPro" id="IPR050749">
    <property type="entry name" value="Glycosyl_Hydrolase_47"/>
</dbReference>
<comment type="caution">
    <text evidence="11">The sequence shown here is derived from an EMBL/GenBank/DDBJ whole genome shotgun (WGS) entry which is preliminary data.</text>
</comment>
<dbReference type="GO" id="GO:0036503">
    <property type="term" value="P:ERAD pathway"/>
    <property type="evidence" value="ECO:0007669"/>
    <property type="project" value="UniProtKB-ARBA"/>
</dbReference>
<dbReference type="Proteomes" id="UP000481861">
    <property type="component" value="Unassembled WGS sequence"/>
</dbReference>
<dbReference type="GO" id="GO:0004571">
    <property type="term" value="F:mannosyl-oligosaccharide 1,2-alpha-mannosidase activity"/>
    <property type="evidence" value="ECO:0007669"/>
    <property type="project" value="InterPro"/>
</dbReference>
<dbReference type="EMBL" id="JAADJZ010000017">
    <property type="protein sequence ID" value="KAF2869124.1"/>
    <property type="molecule type" value="Genomic_DNA"/>
</dbReference>
<dbReference type="GO" id="GO:0005975">
    <property type="term" value="P:carbohydrate metabolic process"/>
    <property type="evidence" value="ECO:0007669"/>
    <property type="project" value="InterPro"/>
</dbReference>
<keyword evidence="7" id="KW-0479">Metal-binding</keyword>
<feature type="compositionally biased region" description="Low complexity" evidence="10">
    <location>
        <begin position="27"/>
        <end position="44"/>
    </location>
</feature>
<organism evidence="11 12">
    <name type="scientific">Massariosphaeria phaeospora</name>
    <dbReference type="NCBI Taxonomy" id="100035"/>
    <lineage>
        <taxon>Eukaryota</taxon>
        <taxon>Fungi</taxon>
        <taxon>Dikarya</taxon>
        <taxon>Ascomycota</taxon>
        <taxon>Pezizomycotina</taxon>
        <taxon>Dothideomycetes</taxon>
        <taxon>Pleosporomycetidae</taxon>
        <taxon>Pleosporales</taxon>
        <taxon>Pleosporales incertae sedis</taxon>
        <taxon>Massariosphaeria</taxon>
    </lineage>
</organism>
<dbReference type="GO" id="GO:0005509">
    <property type="term" value="F:calcium ion binding"/>
    <property type="evidence" value="ECO:0007669"/>
    <property type="project" value="InterPro"/>
</dbReference>
<feature type="active site" description="Proton donor" evidence="6">
    <location>
        <position position="670"/>
    </location>
</feature>
<dbReference type="InterPro" id="IPR012341">
    <property type="entry name" value="6hp_glycosidase-like_sf"/>
</dbReference>
<feature type="compositionally biased region" description="Polar residues" evidence="10">
    <location>
        <begin position="838"/>
        <end position="856"/>
    </location>
</feature>
<evidence type="ECO:0000256" key="2">
    <source>
        <dbReference type="ARBA" id="ARBA00004922"/>
    </source>
</evidence>
<evidence type="ECO:0000256" key="3">
    <source>
        <dbReference type="ARBA" id="ARBA00007658"/>
    </source>
</evidence>
<dbReference type="Gene3D" id="1.50.10.10">
    <property type="match status" value="3"/>
</dbReference>
<feature type="compositionally biased region" description="Low complexity" evidence="10">
    <location>
        <begin position="93"/>
        <end position="110"/>
    </location>
</feature>
<keyword evidence="5 8" id="KW-1015">Disulfide bond</keyword>
<evidence type="ECO:0000256" key="9">
    <source>
        <dbReference type="RuleBase" id="RU361193"/>
    </source>
</evidence>
<sequence>MVRYRRYRVFVLFAVIAVVALYRFGSSSTPWTPHSSSSEKSASEGNDARLNWQPRPQVAKETKPFTVDVPAARASKPLQTPPPVVPVSRPAKKLPTPTASSTKPATKPTSIGAAYLGDNGPAGDDLEDTAAAASDPTVHWQKQSEYFPVPSKSLIRLPSGAPKSLPKIQFKFKKESASQKADREAKLHTIKDVFKRSWEGYRDRAWLQDELSPVSGRFRNPFAGWGATLVDSLDALWIMGFKEYFEEAVKAVDEIDFTTTTARNDIPMFETTIRYLGGLIAAYDLSGKKYKSLLDKAEELGEILISAFDTPNRMPNTYYHWKPNMASKGHRVSNRVVLAEIGSLSMEFTRLAQLTGEHKYYDAIARITDNFEEFQNQTRLPGMWPTYLDASGCKPVSSPLDVATPLQAPFEPSEDVPLKNKAEVPTTNSPTDLLSPGGNKYIPLDLPSPVVFKPDGPNPTWQPAMGGSAVLGGPGKGTHMGRGKSSALKRRQLGLDRSEALQDDVYVSQIVATSALAPSHTAKAGPTCEEQGFGETSSYGPEDYTLGGMSDSTYEYLPKEFLLLGGQVDKYRTMYELSMDVVKEHLVFRPMLPNEDDILFSGKLTIPGANAKSKNGVLEGENAHLSCFAGGMLAMGAKLFDRPEDLEVAKKLTEGCVWAYQMTSTGIMPEAFDVFPCASTVDCAWNETKYYQILDPNASDRIDAYKQQMEVYKQQVASMSASYEAALAAMTPVDTHTAIGGFAALPTPTVLAHTLDKRQLADLEDDTPDPEDDTPDPEASPFVADDRNSVMGGESEEGEGPPAQSKTVSAAIPQVSEDRDSVMGGESEEGEGPPSPLKKQSSSTVNHVSTSKTISAATPLVSEDRESVMGGESEEGEGPPLAQKKLNTAPVHHSTEDRESVMGGESEEGEGPPTKVQPTGANIAFSPVLPNYSSIYSPKPPLSHSEYVKNKIQEERLPLGVTQIQARSYILRPEAIESVWYMYRITGDAHWREAGWRMFEAVNAHTTAKYGNSAIDDVTKTKPELQDEMESFWLAETLKYFYLLFTEEDVVSLDDWVLNTEAHPFRRPK</sequence>
<evidence type="ECO:0000256" key="7">
    <source>
        <dbReference type="PIRSR" id="PIRSR601382-2"/>
    </source>
</evidence>
<protein>
    <recommendedName>
        <fullName evidence="9">alpha-1,2-Mannosidase</fullName>
        <ecNumber evidence="9">3.2.1.-</ecNumber>
    </recommendedName>
</protein>
<keyword evidence="12" id="KW-1185">Reference proteome</keyword>
<proteinExistence type="inferred from homology"/>
<evidence type="ECO:0000256" key="8">
    <source>
        <dbReference type="PIRSR" id="PIRSR601382-3"/>
    </source>
</evidence>
<dbReference type="PANTHER" id="PTHR11742:SF103">
    <property type="entry name" value="ENDOPLASMIC RETICULUM MANNOSIDASE MNL2-RELATED"/>
    <property type="match status" value="1"/>
</dbReference>
<feature type="binding site" evidence="7">
    <location>
        <position position="1060"/>
    </location>
    <ligand>
        <name>Ca(2+)</name>
        <dbReference type="ChEBI" id="CHEBI:29108"/>
    </ligand>
</feature>
<comment type="pathway">
    <text evidence="2">Protein modification; protein glycosylation.</text>
</comment>
<feature type="region of interest" description="Disordered" evidence="10">
    <location>
        <begin position="521"/>
        <end position="540"/>
    </location>
</feature>
<keyword evidence="7" id="KW-0106">Calcium</keyword>
<dbReference type="SUPFAM" id="SSF48225">
    <property type="entry name" value="Seven-hairpin glycosidases"/>
    <property type="match status" value="1"/>
</dbReference>
<evidence type="ECO:0000313" key="12">
    <source>
        <dbReference type="Proteomes" id="UP000481861"/>
    </source>
</evidence>
<evidence type="ECO:0000256" key="1">
    <source>
        <dbReference type="ARBA" id="ARBA00001913"/>
    </source>
</evidence>
<dbReference type="InterPro" id="IPR036026">
    <property type="entry name" value="Seven-hairpin_glycosidases"/>
</dbReference>
<feature type="region of interest" description="Disordered" evidence="10">
    <location>
        <begin position="763"/>
        <end position="920"/>
    </location>
</feature>
<dbReference type="GO" id="GO:0005783">
    <property type="term" value="C:endoplasmic reticulum"/>
    <property type="evidence" value="ECO:0007669"/>
    <property type="project" value="TreeGrafter"/>
</dbReference>
<dbReference type="EC" id="3.2.1.-" evidence="9"/>
<comment type="similarity">
    <text evidence="3 9">Belongs to the glycosyl hydrolase 47 family.</text>
</comment>
<reference evidence="11 12" key="1">
    <citation type="submission" date="2020-01" db="EMBL/GenBank/DDBJ databases">
        <authorList>
            <consortium name="DOE Joint Genome Institute"/>
            <person name="Haridas S."/>
            <person name="Albert R."/>
            <person name="Binder M."/>
            <person name="Bloem J."/>
            <person name="Labutti K."/>
            <person name="Salamov A."/>
            <person name="Andreopoulos B."/>
            <person name="Baker S.E."/>
            <person name="Barry K."/>
            <person name="Bills G."/>
            <person name="Bluhm B.H."/>
            <person name="Cannon C."/>
            <person name="Castanera R."/>
            <person name="Culley D.E."/>
            <person name="Daum C."/>
            <person name="Ezra D."/>
            <person name="Gonzalez J.B."/>
            <person name="Henrissat B."/>
            <person name="Kuo A."/>
            <person name="Liang C."/>
            <person name="Lipzen A."/>
            <person name="Lutzoni F."/>
            <person name="Magnuson J."/>
            <person name="Mondo S."/>
            <person name="Nolan M."/>
            <person name="Ohm R."/>
            <person name="Pangilinan J."/>
            <person name="Park H.-J.H."/>
            <person name="Ramirez L."/>
            <person name="Alfaro M."/>
            <person name="Sun H."/>
            <person name="Tritt A."/>
            <person name="Yoshinaga Y."/>
            <person name="Zwiers L.-H.L."/>
            <person name="Turgeon B.G."/>
            <person name="Goodwin S.B."/>
            <person name="Spatafora J.W."/>
            <person name="Crous P.W."/>
            <person name="Grigoriev I.V."/>
        </authorList>
    </citation>
    <scope>NUCLEOTIDE SEQUENCE [LARGE SCALE GENOMIC DNA]</scope>
    <source>
        <strain evidence="11 12">CBS 611.86</strain>
    </source>
</reference>
<feature type="region of interest" description="Disordered" evidence="10">
    <location>
        <begin position="410"/>
        <end position="438"/>
    </location>
</feature>
<evidence type="ECO:0000256" key="6">
    <source>
        <dbReference type="PIRSR" id="PIRSR601382-1"/>
    </source>
</evidence>